<dbReference type="AlphaFoldDB" id="A0A6J8EEN1"/>
<feature type="transmembrane region" description="Helical" evidence="1">
    <location>
        <begin position="179"/>
        <end position="203"/>
    </location>
</feature>
<keyword evidence="1" id="KW-0812">Transmembrane</keyword>
<accession>A0A6J8EEN1</accession>
<sequence>MCEIGSAVENIDDGNNNADTVVLSLMENRNNCSCYVNVENMNSNTILYIKPYNDLPASAPKEQLCGMIIDLFRIYPNQNSQHISETPIGCNSGQIQRSVTLTRENNKLEFISKIVTGNFTRGYCIQIIRVHNSGGQDDDKELKLICGNQDLSITTTLQYNLNGSFTRHTKTNSPDKKTVYISIGAVGGLVVFVSVLVTVIIMCKRRKLLESSKEESRAKCSATTPQTVVEEEEYDGLKYNMLYASSEQDDHLDANYSTVDGDIHRHKRIKDEVGSRTIEDQQYIQDSKLDTHFVTNNAQQTNEDKRVMLTTASSENGSVYAVVDKSNKTKSNLNNMEIKFTSQTYAIVNKSRKRQAKEEEK</sequence>
<dbReference type="Proteomes" id="UP000507470">
    <property type="component" value="Unassembled WGS sequence"/>
</dbReference>
<evidence type="ECO:0000256" key="1">
    <source>
        <dbReference type="SAM" id="Phobius"/>
    </source>
</evidence>
<keyword evidence="1" id="KW-0472">Membrane</keyword>
<proteinExistence type="predicted"/>
<name>A0A6J8EEN1_MYTCO</name>
<keyword evidence="3" id="KW-1185">Reference proteome</keyword>
<organism evidence="2 3">
    <name type="scientific">Mytilus coruscus</name>
    <name type="common">Sea mussel</name>
    <dbReference type="NCBI Taxonomy" id="42192"/>
    <lineage>
        <taxon>Eukaryota</taxon>
        <taxon>Metazoa</taxon>
        <taxon>Spiralia</taxon>
        <taxon>Lophotrochozoa</taxon>
        <taxon>Mollusca</taxon>
        <taxon>Bivalvia</taxon>
        <taxon>Autobranchia</taxon>
        <taxon>Pteriomorphia</taxon>
        <taxon>Mytilida</taxon>
        <taxon>Mytiloidea</taxon>
        <taxon>Mytilidae</taxon>
        <taxon>Mytilinae</taxon>
        <taxon>Mytilus</taxon>
    </lineage>
</organism>
<reference evidence="2 3" key="1">
    <citation type="submission" date="2020-06" db="EMBL/GenBank/DDBJ databases">
        <authorList>
            <person name="Li R."/>
            <person name="Bekaert M."/>
        </authorList>
    </citation>
    <scope>NUCLEOTIDE SEQUENCE [LARGE SCALE GENOMIC DNA]</scope>
    <source>
        <strain evidence="3">wild</strain>
    </source>
</reference>
<protein>
    <submittedName>
        <fullName evidence="2">Uncharacterized protein</fullName>
    </submittedName>
</protein>
<evidence type="ECO:0000313" key="2">
    <source>
        <dbReference type="EMBL" id="CAC5418055.1"/>
    </source>
</evidence>
<dbReference type="OrthoDB" id="10362097at2759"/>
<dbReference type="EMBL" id="CACVKT020008862">
    <property type="protein sequence ID" value="CAC5418055.1"/>
    <property type="molecule type" value="Genomic_DNA"/>
</dbReference>
<keyword evidence="1" id="KW-1133">Transmembrane helix</keyword>
<evidence type="ECO:0000313" key="3">
    <source>
        <dbReference type="Proteomes" id="UP000507470"/>
    </source>
</evidence>
<gene>
    <name evidence="2" type="ORF">MCOR_50516</name>
</gene>